<dbReference type="GO" id="GO:0016020">
    <property type="term" value="C:membrane"/>
    <property type="evidence" value="ECO:0007669"/>
    <property type="project" value="GOC"/>
</dbReference>
<dbReference type="Gene3D" id="3.40.1390.10">
    <property type="entry name" value="MurE/MurF, N-terminal domain"/>
    <property type="match status" value="1"/>
</dbReference>
<dbReference type="SUPFAM" id="SSF51161">
    <property type="entry name" value="Trimeric LpxA-like enzymes"/>
    <property type="match status" value="1"/>
</dbReference>
<evidence type="ECO:0000256" key="1">
    <source>
        <dbReference type="ARBA" id="ARBA00022516"/>
    </source>
</evidence>
<organism evidence="9 10">
    <name type="scientific">Polynucleobacter wuianus</name>
    <dbReference type="NCBI Taxonomy" id="1743168"/>
    <lineage>
        <taxon>Bacteria</taxon>
        <taxon>Pseudomonadati</taxon>
        <taxon>Pseudomonadota</taxon>
        <taxon>Betaproteobacteria</taxon>
        <taxon>Burkholderiales</taxon>
        <taxon>Burkholderiaceae</taxon>
        <taxon>Polynucleobacter</taxon>
    </lineage>
</organism>
<comment type="subunit">
    <text evidence="7">Homotrimer.</text>
</comment>
<dbReference type="Gene3D" id="2.160.10.10">
    <property type="entry name" value="Hexapeptide repeat proteins"/>
    <property type="match status" value="1"/>
</dbReference>
<dbReference type="PANTHER" id="PTHR43378:SF2">
    <property type="entry name" value="UDP-3-O-ACYLGLUCOSAMINE N-ACYLTRANSFERASE 1, MITOCHONDRIAL-RELATED"/>
    <property type="match status" value="1"/>
</dbReference>
<dbReference type="GO" id="GO:0103118">
    <property type="term" value="F:UDP-3-O-[(3R)-3-hydroxyacyl]-glucosamine N-acyltransferase activity"/>
    <property type="evidence" value="ECO:0007669"/>
    <property type="project" value="UniProtKB-EC"/>
</dbReference>
<dbReference type="GO" id="GO:0016410">
    <property type="term" value="F:N-acyltransferase activity"/>
    <property type="evidence" value="ECO:0007669"/>
    <property type="project" value="InterPro"/>
</dbReference>
<dbReference type="InterPro" id="IPR001451">
    <property type="entry name" value="Hexapep"/>
</dbReference>
<protein>
    <recommendedName>
        <fullName evidence="7">UDP-3-O-acylglucosamine N-acyltransferase</fullName>
        <ecNumber evidence="7">2.3.1.191</ecNumber>
    </recommendedName>
</protein>
<dbReference type="RefSeq" id="WP_068948129.1">
    <property type="nucleotide sequence ID" value="NZ_CP015922.1"/>
</dbReference>
<evidence type="ECO:0000313" key="9">
    <source>
        <dbReference type="EMBL" id="ANI99124.1"/>
    </source>
</evidence>
<keyword evidence="10" id="KW-1185">Reference proteome</keyword>
<dbReference type="Pfam" id="PF00132">
    <property type="entry name" value="Hexapep"/>
    <property type="match status" value="2"/>
</dbReference>
<evidence type="ECO:0000256" key="4">
    <source>
        <dbReference type="ARBA" id="ARBA00022737"/>
    </source>
</evidence>
<comment type="catalytic activity">
    <reaction evidence="7">
        <text>a UDP-3-O-[(3R)-3-hydroxyacyl]-alpha-D-glucosamine + a (3R)-hydroxyacyl-[ACP] = a UDP-2-N,3-O-bis[(3R)-3-hydroxyacyl]-alpha-D-glucosamine + holo-[ACP] + H(+)</text>
        <dbReference type="Rhea" id="RHEA:53836"/>
        <dbReference type="Rhea" id="RHEA-COMP:9685"/>
        <dbReference type="Rhea" id="RHEA-COMP:9945"/>
        <dbReference type="ChEBI" id="CHEBI:15378"/>
        <dbReference type="ChEBI" id="CHEBI:64479"/>
        <dbReference type="ChEBI" id="CHEBI:78827"/>
        <dbReference type="ChEBI" id="CHEBI:137740"/>
        <dbReference type="ChEBI" id="CHEBI:137748"/>
        <dbReference type="EC" id="2.3.1.191"/>
    </reaction>
</comment>
<gene>
    <name evidence="7" type="primary">lpxD</name>
    <name evidence="9" type="ORF">A8O14_02855</name>
</gene>
<dbReference type="UniPathway" id="UPA00973"/>
<dbReference type="OrthoDB" id="9784739at2"/>
<sequence>MPTAIELAEQFQASLMGEASCAFIGLAPLESAQQDQISFLSNPLYRQQASQSQAGALIVSKADFDFLQEIKGPNSDKRVYFVSKNPYATFARMAQFFAKQSTPLYAAGIHPSAVIDPTVVIPGSCHIGPFVQIEAGVKLGERVCILGSTTIARNSAIANDTLIYPSVSIYQGTQVGERCIVHSGAVIGADGFGFAPDFSSTGGEWVKIPQTGNVVIGNDVEIGASTTIDRGAMSDTVIGNGTKIDNQAQIAHNVVIGNCCVIAGCAAISGSTKIGNFCIIGGAANFAGHLTIADRTTVSGNTSIIRSIIEPGQHFTGVYPSMLHSAWEKNAAILRGLDKIRQRLRLLDKNKNSGS</sequence>
<dbReference type="NCBIfam" id="TIGR01853">
    <property type="entry name" value="lipid_A_lpxD"/>
    <property type="match status" value="1"/>
</dbReference>
<keyword evidence="6 7" id="KW-0012">Acyltransferase</keyword>
<evidence type="ECO:0000256" key="2">
    <source>
        <dbReference type="ARBA" id="ARBA00022556"/>
    </source>
</evidence>
<keyword evidence="2 7" id="KW-0441">Lipid A biosynthesis</keyword>
<accession>A0A191UDN1</accession>
<dbReference type="EMBL" id="CP015922">
    <property type="protein sequence ID" value="ANI99124.1"/>
    <property type="molecule type" value="Genomic_DNA"/>
</dbReference>
<evidence type="ECO:0000256" key="6">
    <source>
        <dbReference type="ARBA" id="ARBA00023315"/>
    </source>
</evidence>
<evidence type="ECO:0000256" key="3">
    <source>
        <dbReference type="ARBA" id="ARBA00022679"/>
    </source>
</evidence>
<dbReference type="InterPro" id="IPR011004">
    <property type="entry name" value="Trimer_LpxA-like_sf"/>
</dbReference>
<dbReference type="InterPro" id="IPR007691">
    <property type="entry name" value="LpxD"/>
</dbReference>
<keyword evidence="5 7" id="KW-0443">Lipid metabolism</keyword>
<name>A0A191UDN1_9BURK</name>
<dbReference type="HAMAP" id="MF_00523">
    <property type="entry name" value="LpxD"/>
    <property type="match status" value="1"/>
</dbReference>
<dbReference type="EC" id="2.3.1.191" evidence="7"/>
<dbReference type="KEGG" id="pwu:A8O14_02855"/>
<feature type="active site" description="Proton acceptor" evidence="7">
    <location>
        <position position="252"/>
    </location>
</feature>
<feature type="domain" description="UDP-3-O-[3-hydroxymyristoyl] glucosamine N-acyltransferase non-repeat region" evidence="8">
    <location>
        <begin position="25"/>
        <end position="96"/>
    </location>
</feature>
<dbReference type="InterPro" id="IPR018357">
    <property type="entry name" value="Hexapep_transf_CS"/>
</dbReference>
<comment type="pathway">
    <text evidence="7">Bacterial outer membrane biogenesis; LPS lipid A biosynthesis.</text>
</comment>
<dbReference type="AlphaFoldDB" id="A0A191UDN1"/>
<dbReference type="PANTHER" id="PTHR43378">
    <property type="entry name" value="UDP-3-O-ACYLGLUCOSAMINE N-ACYLTRANSFERASE"/>
    <property type="match status" value="1"/>
</dbReference>
<dbReference type="NCBIfam" id="NF002060">
    <property type="entry name" value="PRK00892.1"/>
    <property type="match status" value="1"/>
</dbReference>
<evidence type="ECO:0000259" key="8">
    <source>
        <dbReference type="Pfam" id="PF04613"/>
    </source>
</evidence>
<evidence type="ECO:0000256" key="7">
    <source>
        <dbReference type="HAMAP-Rule" id="MF_00523"/>
    </source>
</evidence>
<keyword evidence="1 7" id="KW-0444">Lipid biosynthesis</keyword>
<evidence type="ECO:0000313" key="10">
    <source>
        <dbReference type="Proteomes" id="UP000078463"/>
    </source>
</evidence>
<keyword evidence="4 7" id="KW-0677">Repeat</keyword>
<proteinExistence type="inferred from homology"/>
<reference evidence="10" key="1">
    <citation type="submission" date="2016-05" db="EMBL/GenBank/DDBJ databases">
        <title>Polynucleobacter sp. QLW-P1FAT50C-4 genome.</title>
        <authorList>
            <person name="Hahn M.W."/>
        </authorList>
    </citation>
    <scope>NUCLEOTIDE SEQUENCE [LARGE SCALE GENOMIC DNA]</scope>
    <source>
        <strain evidence="10">QLW-P1FAT50C-4</strain>
    </source>
</reference>
<evidence type="ECO:0000256" key="5">
    <source>
        <dbReference type="ARBA" id="ARBA00023098"/>
    </source>
</evidence>
<comment type="function">
    <text evidence="7">Catalyzes the N-acylation of UDP-3-O-acylglucosamine using 3-hydroxyacyl-ACP as the acyl donor. Is involved in the biosynthesis of lipid A, a phosphorylated glycolipid that anchors the lipopolysaccharide to the outer membrane of the cell.</text>
</comment>
<dbReference type="PROSITE" id="PS00101">
    <property type="entry name" value="HEXAPEP_TRANSFERASES"/>
    <property type="match status" value="1"/>
</dbReference>
<comment type="similarity">
    <text evidence="7">Belongs to the transferase hexapeptide repeat family. LpxD subfamily.</text>
</comment>
<dbReference type="CDD" id="cd03352">
    <property type="entry name" value="LbH_LpxD"/>
    <property type="match status" value="1"/>
</dbReference>
<dbReference type="Proteomes" id="UP000078463">
    <property type="component" value="Chromosome"/>
</dbReference>
<dbReference type="Pfam" id="PF04613">
    <property type="entry name" value="LpxD"/>
    <property type="match status" value="1"/>
</dbReference>
<dbReference type="STRING" id="1743168.A8O14_02855"/>
<dbReference type="InterPro" id="IPR020573">
    <property type="entry name" value="UDP_GlcNAc_AcTrfase_non-rep"/>
</dbReference>
<dbReference type="GO" id="GO:0009245">
    <property type="term" value="P:lipid A biosynthetic process"/>
    <property type="evidence" value="ECO:0007669"/>
    <property type="project" value="UniProtKB-UniRule"/>
</dbReference>
<keyword evidence="3 7" id="KW-0808">Transferase</keyword>